<evidence type="ECO:0000313" key="1">
    <source>
        <dbReference type="EMBL" id="CAA9307809.1"/>
    </source>
</evidence>
<gene>
    <name evidence="1" type="ORF">AVDCRST_MAG92-5600</name>
</gene>
<organism evidence="1">
    <name type="scientific">uncultured Coleofasciculus sp</name>
    <dbReference type="NCBI Taxonomy" id="1267456"/>
    <lineage>
        <taxon>Bacteria</taxon>
        <taxon>Bacillati</taxon>
        <taxon>Cyanobacteriota</taxon>
        <taxon>Cyanophyceae</taxon>
        <taxon>Coleofasciculales</taxon>
        <taxon>Coleofasciculaceae</taxon>
        <taxon>Coleofasciculus</taxon>
        <taxon>environmental samples</taxon>
    </lineage>
</organism>
<sequence>MNFSTLKKVAIMRRLTEYRARKTERMFGNSQEADFLRGVVN</sequence>
<reference evidence="1" key="1">
    <citation type="submission" date="2020-02" db="EMBL/GenBank/DDBJ databases">
        <authorList>
            <person name="Meier V. D."/>
        </authorList>
    </citation>
    <scope>NUCLEOTIDE SEQUENCE</scope>
    <source>
        <strain evidence="1">AVDCRST_MAG92</strain>
    </source>
</reference>
<dbReference type="AlphaFoldDB" id="A0A6J4KK20"/>
<proteinExistence type="predicted"/>
<name>A0A6J4KK20_9CYAN</name>
<dbReference type="EMBL" id="CADCTM010000937">
    <property type="protein sequence ID" value="CAA9307809.1"/>
    <property type="molecule type" value="Genomic_DNA"/>
</dbReference>
<protein>
    <submittedName>
        <fullName evidence="1">Uncharacterized protein</fullName>
    </submittedName>
</protein>
<accession>A0A6J4KK20</accession>